<dbReference type="InterPro" id="IPR017473">
    <property type="entry name" value="Undecaprenyl-P_gluc_Ptfrase"/>
</dbReference>
<dbReference type="Pfam" id="PF13727">
    <property type="entry name" value="CoA_binding_3"/>
    <property type="match status" value="1"/>
</dbReference>
<sequence length="350" mass="39795">MIVKQINIANLPGWNPRRAKNDKIQRAVVVGSGEHAWQFTQALLSEAEISFLGRYTTEPETVRSPLDISPVLGNMEQVAEDAAKGKMDIVYLALSGSDEHQLRKLIEQLSDSMMSVYILLPDIYSGLFYAKVRRFKRFVIISVHESPFEDGINAIIKRLEDIVIAVLALCILALPMILIAALIKATSSGPALFKQRRYGVQGKVIEVWKFRTMAVCEDGANIDQAKKQDPRVTPLGSFLRGISLDELPQFINVLQGSMSVVGPRPHAVAHNEHYRKLIADYMLRHKVKPGITGWAQVNGWRGETDVLEKMQKRVEHDFEYIDNWSLFFDLKIILLTRHYWKYLWISAVTH</sequence>
<evidence type="ECO:0000256" key="1">
    <source>
        <dbReference type="ARBA" id="ARBA00004141"/>
    </source>
</evidence>
<evidence type="ECO:0000256" key="3">
    <source>
        <dbReference type="ARBA" id="ARBA00022679"/>
    </source>
</evidence>
<dbReference type="PANTHER" id="PTHR30576">
    <property type="entry name" value="COLANIC BIOSYNTHESIS UDP-GLUCOSE LIPID CARRIER TRANSFERASE"/>
    <property type="match status" value="1"/>
</dbReference>
<evidence type="ECO:0000256" key="5">
    <source>
        <dbReference type="ARBA" id="ARBA00022989"/>
    </source>
</evidence>
<accession>A0A451A8H3</accession>
<feature type="transmembrane region" description="Helical" evidence="7">
    <location>
        <begin position="162"/>
        <end position="183"/>
    </location>
</feature>
<dbReference type="InterPro" id="IPR017475">
    <property type="entry name" value="EPS_sugar_tfrase"/>
</dbReference>
<protein>
    <submittedName>
        <fullName evidence="9">Undecaprenyl-phosphate glucose phosphotransferase</fullName>
    </submittedName>
</protein>
<evidence type="ECO:0000256" key="4">
    <source>
        <dbReference type="ARBA" id="ARBA00022692"/>
    </source>
</evidence>
<feature type="domain" description="Bacterial sugar transferase" evidence="8">
    <location>
        <begin position="157"/>
        <end position="336"/>
    </location>
</feature>
<evidence type="ECO:0000313" key="9">
    <source>
        <dbReference type="EMBL" id="VFK62319.1"/>
    </source>
</evidence>
<reference evidence="9" key="1">
    <citation type="submission" date="2019-02" db="EMBL/GenBank/DDBJ databases">
        <authorList>
            <person name="Gruber-Vodicka R. H."/>
            <person name="Seah K. B. B."/>
        </authorList>
    </citation>
    <scope>NUCLEOTIDE SEQUENCE</scope>
    <source>
        <strain evidence="10">BECK_BY19</strain>
        <strain evidence="9">BECK_BY8</strain>
    </source>
</reference>
<dbReference type="PANTHER" id="PTHR30576:SF21">
    <property type="entry name" value="UDP-GLUCOSE:UNDECAPRENYL-PHOSPHATE GLUCOSE-1-PHOSPHATE TRANSFERASE"/>
    <property type="match status" value="1"/>
</dbReference>
<evidence type="ECO:0000256" key="2">
    <source>
        <dbReference type="ARBA" id="ARBA00006464"/>
    </source>
</evidence>
<dbReference type="EMBL" id="CAADGD010000028">
    <property type="protein sequence ID" value="VFK70416.1"/>
    <property type="molecule type" value="Genomic_DNA"/>
</dbReference>
<evidence type="ECO:0000313" key="10">
    <source>
        <dbReference type="EMBL" id="VFK70416.1"/>
    </source>
</evidence>
<proteinExistence type="inferred from homology"/>
<organism evidence="9">
    <name type="scientific">Candidatus Kentrum sp. UNK</name>
    <dbReference type="NCBI Taxonomy" id="2126344"/>
    <lineage>
        <taxon>Bacteria</taxon>
        <taxon>Pseudomonadati</taxon>
        <taxon>Pseudomonadota</taxon>
        <taxon>Gammaproteobacteria</taxon>
        <taxon>Candidatus Kentrum</taxon>
    </lineage>
</organism>
<keyword evidence="6 7" id="KW-0472">Membrane</keyword>
<dbReference type="GO" id="GO:0016020">
    <property type="term" value="C:membrane"/>
    <property type="evidence" value="ECO:0007669"/>
    <property type="project" value="UniProtKB-SubCell"/>
</dbReference>
<keyword evidence="4 7" id="KW-0812">Transmembrane</keyword>
<gene>
    <name evidence="9" type="ORF">BECKUNK1418G_GA0071005_102327</name>
    <name evidence="10" type="ORF">BECKUNK1418H_GA0071006_102827</name>
</gene>
<dbReference type="Pfam" id="PF02397">
    <property type="entry name" value="Bac_transf"/>
    <property type="match status" value="1"/>
</dbReference>
<evidence type="ECO:0000259" key="8">
    <source>
        <dbReference type="Pfam" id="PF02397"/>
    </source>
</evidence>
<dbReference type="Gene3D" id="3.40.50.720">
    <property type="entry name" value="NAD(P)-binding Rossmann-like Domain"/>
    <property type="match status" value="1"/>
</dbReference>
<dbReference type="EMBL" id="CAADFZ010000023">
    <property type="protein sequence ID" value="VFK62319.1"/>
    <property type="molecule type" value="Genomic_DNA"/>
</dbReference>
<name>A0A451A8H3_9GAMM</name>
<evidence type="ECO:0000256" key="7">
    <source>
        <dbReference type="SAM" id="Phobius"/>
    </source>
</evidence>
<dbReference type="GO" id="GO:0089702">
    <property type="term" value="F:undecaprenyl-phosphate glucose phosphotransferase activity"/>
    <property type="evidence" value="ECO:0007669"/>
    <property type="project" value="TreeGrafter"/>
</dbReference>
<dbReference type="GO" id="GO:0009242">
    <property type="term" value="P:colanic acid biosynthetic process"/>
    <property type="evidence" value="ECO:0007669"/>
    <property type="project" value="TreeGrafter"/>
</dbReference>
<evidence type="ECO:0000256" key="6">
    <source>
        <dbReference type="ARBA" id="ARBA00023136"/>
    </source>
</evidence>
<dbReference type="AlphaFoldDB" id="A0A451A8H3"/>
<comment type="similarity">
    <text evidence="2">Belongs to the bacterial sugar transferase family.</text>
</comment>
<dbReference type="InterPro" id="IPR003362">
    <property type="entry name" value="Bact_transf"/>
</dbReference>
<dbReference type="NCBIfam" id="TIGR03025">
    <property type="entry name" value="EPS_sugtrans"/>
    <property type="match status" value="1"/>
</dbReference>
<dbReference type="NCBIfam" id="TIGR03023">
    <property type="entry name" value="WcaJ_sugtrans"/>
    <property type="match status" value="1"/>
</dbReference>
<comment type="subcellular location">
    <subcellularLocation>
        <location evidence="1">Membrane</location>
        <topology evidence="1">Multi-pass membrane protein</topology>
    </subcellularLocation>
</comment>
<keyword evidence="3 9" id="KW-0808">Transferase</keyword>
<keyword evidence="5 7" id="KW-1133">Transmembrane helix</keyword>